<sequence>MSHVLPVSSVDEGHQQALFPIREVSRLTGVNPVTLRAWERRYGLIVPTRTESGHRLYSAADIETVRSIRGWIDRGVAVGKVGKILAGTRDLDGSMRGLHSVIDSAEQEAWQAQLRQAVNDFDERRLDQLYGQIFSTYPLPVVFEDVVMPVWREFALRHDTFGQTSEWLFLDSFLRARTLQRVQLTRSSAQQRVLLAAMPQGCRELELWVAGLLMTTPQLAVSVLAPGQPLEELSLVCGKMKPDALVLFSTQVSASDAPKRLIRLGLGLECPLLVAGEMADVIQDSLAGSAIGCLGSDGLLMQRRLQQFLAGRMDT</sequence>
<dbReference type="InterPro" id="IPR047057">
    <property type="entry name" value="MerR_fam"/>
</dbReference>
<evidence type="ECO:0000256" key="2">
    <source>
        <dbReference type="ARBA" id="ARBA00023125"/>
    </source>
</evidence>
<feature type="domain" description="HTH merR-type" evidence="4">
    <location>
        <begin position="18"/>
        <end position="87"/>
    </location>
</feature>
<accession>A0A1G8F5W4</accession>
<dbReference type="GO" id="GO:0003700">
    <property type="term" value="F:DNA-binding transcription factor activity"/>
    <property type="evidence" value="ECO:0007669"/>
    <property type="project" value="InterPro"/>
</dbReference>
<dbReference type="SMART" id="SM00422">
    <property type="entry name" value="HTH_MERR"/>
    <property type="match status" value="1"/>
</dbReference>
<dbReference type="EMBL" id="FNCO01000008">
    <property type="protein sequence ID" value="SDH77497.1"/>
    <property type="molecule type" value="Genomic_DNA"/>
</dbReference>
<dbReference type="RefSeq" id="WP_074753606.1">
    <property type="nucleotide sequence ID" value="NZ_FNCO01000008.1"/>
</dbReference>
<keyword evidence="6" id="KW-1185">Reference proteome</keyword>
<dbReference type="InterPro" id="IPR009061">
    <property type="entry name" value="DNA-bd_dom_put_sf"/>
</dbReference>
<keyword evidence="3" id="KW-0804">Transcription</keyword>
<protein>
    <submittedName>
        <fullName evidence="5">DNA-binding transcriptional regulator, MerR family</fullName>
    </submittedName>
</protein>
<dbReference type="SUPFAM" id="SSF46955">
    <property type="entry name" value="Putative DNA-binding domain"/>
    <property type="match status" value="1"/>
</dbReference>
<evidence type="ECO:0000259" key="4">
    <source>
        <dbReference type="PROSITE" id="PS50937"/>
    </source>
</evidence>
<reference evidence="6" key="1">
    <citation type="submission" date="2016-10" db="EMBL/GenBank/DDBJ databases">
        <authorList>
            <person name="Varghese N."/>
            <person name="Submissions S."/>
        </authorList>
    </citation>
    <scope>NUCLEOTIDE SEQUENCE [LARGE SCALE GENOMIC DNA]</scope>
    <source>
        <strain evidence="6">ATCC 700689</strain>
    </source>
</reference>
<name>A0A1G8F5W4_9PSED</name>
<evidence type="ECO:0000256" key="3">
    <source>
        <dbReference type="ARBA" id="ARBA00023163"/>
    </source>
</evidence>
<dbReference type="PROSITE" id="PS50937">
    <property type="entry name" value="HTH_MERR_2"/>
    <property type="match status" value="1"/>
</dbReference>
<dbReference type="CDD" id="cd01104">
    <property type="entry name" value="HTH_MlrA-CarA"/>
    <property type="match status" value="1"/>
</dbReference>
<dbReference type="InterPro" id="IPR000551">
    <property type="entry name" value="MerR-type_HTH_dom"/>
</dbReference>
<dbReference type="OrthoDB" id="9800334at2"/>
<evidence type="ECO:0000256" key="1">
    <source>
        <dbReference type="ARBA" id="ARBA00023015"/>
    </source>
</evidence>
<gene>
    <name evidence="5" type="ORF">SAMN05216605_108105</name>
</gene>
<proteinExistence type="predicted"/>
<dbReference type="Proteomes" id="UP000182894">
    <property type="component" value="Unassembled WGS sequence"/>
</dbReference>
<keyword evidence="1" id="KW-0805">Transcription regulation</keyword>
<dbReference type="AlphaFoldDB" id="A0A1G8F5W4"/>
<keyword evidence="2 5" id="KW-0238">DNA-binding</keyword>
<dbReference type="PANTHER" id="PTHR30204:SF67">
    <property type="entry name" value="HTH-TYPE TRANSCRIPTIONAL REGULATOR MLRA-RELATED"/>
    <property type="match status" value="1"/>
</dbReference>
<dbReference type="GO" id="GO:0003677">
    <property type="term" value="F:DNA binding"/>
    <property type="evidence" value="ECO:0007669"/>
    <property type="project" value="UniProtKB-KW"/>
</dbReference>
<dbReference type="PANTHER" id="PTHR30204">
    <property type="entry name" value="REDOX-CYCLING DRUG-SENSING TRANSCRIPTIONAL ACTIVATOR SOXR"/>
    <property type="match status" value="1"/>
</dbReference>
<organism evidence="5 6">
    <name type="scientific">Pseudomonas abietaniphila</name>
    <dbReference type="NCBI Taxonomy" id="89065"/>
    <lineage>
        <taxon>Bacteria</taxon>
        <taxon>Pseudomonadati</taxon>
        <taxon>Pseudomonadota</taxon>
        <taxon>Gammaproteobacteria</taxon>
        <taxon>Pseudomonadales</taxon>
        <taxon>Pseudomonadaceae</taxon>
        <taxon>Pseudomonas</taxon>
    </lineage>
</organism>
<dbReference type="Gene3D" id="1.10.1660.10">
    <property type="match status" value="1"/>
</dbReference>
<dbReference type="Pfam" id="PF13411">
    <property type="entry name" value="MerR_1"/>
    <property type="match status" value="1"/>
</dbReference>
<evidence type="ECO:0000313" key="5">
    <source>
        <dbReference type="EMBL" id="SDH77497.1"/>
    </source>
</evidence>
<dbReference type="STRING" id="89065.SAMN05216605_108105"/>
<evidence type="ECO:0000313" key="6">
    <source>
        <dbReference type="Proteomes" id="UP000182894"/>
    </source>
</evidence>